<comment type="caution">
    <text evidence="6">The sequence shown here is derived from an EMBL/GenBank/DDBJ whole genome shotgun (WGS) entry which is preliminary data.</text>
</comment>
<protein>
    <recommendedName>
        <fullName evidence="8">Intraflagellar transport protein 56</fullName>
    </recommendedName>
</protein>
<evidence type="ECO:0000256" key="3">
    <source>
        <dbReference type="ARBA" id="ARBA00022737"/>
    </source>
</evidence>
<dbReference type="GO" id="GO:0005929">
    <property type="term" value="C:cilium"/>
    <property type="evidence" value="ECO:0007669"/>
    <property type="project" value="UniProtKB-SubCell"/>
</dbReference>
<dbReference type="SUPFAM" id="SSF48452">
    <property type="entry name" value="TPR-like"/>
    <property type="match status" value="2"/>
</dbReference>
<evidence type="ECO:0008006" key="8">
    <source>
        <dbReference type="Google" id="ProtNLM"/>
    </source>
</evidence>
<dbReference type="AlphaFoldDB" id="A0ABD3FKL7"/>
<proteinExistence type="inferred from homology"/>
<organism evidence="6 7">
    <name type="scientific">Phytophthora oleae</name>
    <dbReference type="NCBI Taxonomy" id="2107226"/>
    <lineage>
        <taxon>Eukaryota</taxon>
        <taxon>Sar</taxon>
        <taxon>Stramenopiles</taxon>
        <taxon>Oomycota</taxon>
        <taxon>Peronosporomycetes</taxon>
        <taxon>Peronosporales</taxon>
        <taxon>Peronosporaceae</taxon>
        <taxon>Phytophthora</taxon>
    </lineage>
</organism>
<keyword evidence="7" id="KW-1185">Reference proteome</keyword>
<dbReference type="InterPro" id="IPR030511">
    <property type="entry name" value="TTC26"/>
</dbReference>
<dbReference type="InterPro" id="IPR011990">
    <property type="entry name" value="TPR-like_helical_dom_sf"/>
</dbReference>
<evidence type="ECO:0000313" key="7">
    <source>
        <dbReference type="Proteomes" id="UP001632037"/>
    </source>
</evidence>
<reference evidence="6 7" key="1">
    <citation type="submission" date="2024-09" db="EMBL/GenBank/DDBJ databases">
        <title>Genome sequencing and assembly of Phytophthora oleae, isolate VK10A, causative agent of rot of olive drupes.</title>
        <authorList>
            <person name="Conti Taguali S."/>
            <person name="Riolo M."/>
            <person name="La Spada F."/>
            <person name="Cacciola S.O."/>
            <person name="Dionisio G."/>
        </authorList>
    </citation>
    <scope>NUCLEOTIDE SEQUENCE [LARGE SCALE GENOMIC DNA]</scope>
    <source>
        <strain evidence="6 7">VK10A</strain>
    </source>
</reference>
<sequence>MYVKKRPKEAAKTQKRTKSKPRQDAVFELDTYLYRRDFLGALTLLRVLRRQDDVQKQLSDGNDLHSWRVNTWWAAYCHFHSGDFGAALALFEQLIEAGDATATDLKRWRLSRACCLFNLQNLEDAEHAAMSSSRSVLCNRLLFLLAHRRQHGEQVLLDRYQQLSRDSVEDQLALAATSFNQMNFQEAAEIYKRLLSDTSKGQEGGSALHVYLALCYFRLGYDDVALELLAVYLVNHPDSFFATNMKASCNFRLYTAREATSILDDFVRRFPNHPCAQGALNPLGSSESAMTDVMQHNLTIFRVSDRELNGMETHGAAAERILSPLVGSIEEAQLNLVLLHLKRREYHRAFALVEDLEPQTITERALKGVLHAVIGEQTHSKEHIFLAEKYFHAAGSSPDDCDSIPGRQCMASYFMLRKEFVDANVYLSSIATYLSSDDAFNWNYGVSLAATGAYREAEEALLRVQNPDLQAQLVYCGWLCRCYIHTGRAGQAWEVYLKVENSETAFSLLKQIANDCYKTQQFFYATKAFDVLERLDPDPEYWEAKRGACFGFFQQVATGEEPANSVVLTHRCDEVLKLLGNSKNVLEATKLVAAVRKWLLI</sequence>
<accession>A0ABD3FKL7</accession>
<dbReference type="Pfam" id="PF13432">
    <property type="entry name" value="TPR_16"/>
    <property type="match status" value="1"/>
</dbReference>
<keyword evidence="4" id="KW-0802">TPR repeat</keyword>
<evidence type="ECO:0000256" key="1">
    <source>
        <dbReference type="ARBA" id="ARBA00004138"/>
    </source>
</evidence>
<evidence type="ECO:0000256" key="4">
    <source>
        <dbReference type="ARBA" id="ARBA00022803"/>
    </source>
</evidence>
<gene>
    <name evidence="6" type="ORF">V7S43_007833</name>
</gene>
<name>A0ABD3FKL7_9STRA</name>
<dbReference type="Gene3D" id="1.25.40.10">
    <property type="entry name" value="Tetratricopeptide repeat domain"/>
    <property type="match status" value="2"/>
</dbReference>
<keyword evidence="5" id="KW-0966">Cell projection</keyword>
<dbReference type="PANTHER" id="PTHR14781">
    <property type="entry name" value="INTRAFLAGELLAR TRANSPORT PROTEIN 56"/>
    <property type="match status" value="1"/>
</dbReference>
<evidence type="ECO:0000256" key="2">
    <source>
        <dbReference type="ARBA" id="ARBA00007834"/>
    </source>
</evidence>
<dbReference type="EMBL" id="JBIMZQ010000015">
    <property type="protein sequence ID" value="KAL3666884.1"/>
    <property type="molecule type" value="Genomic_DNA"/>
</dbReference>
<comment type="similarity">
    <text evidence="2">Belongs to the IFT56 family.</text>
</comment>
<evidence type="ECO:0000313" key="6">
    <source>
        <dbReference type="EMBL" id="KAL3666884.1"/>
    </source>
</evidence>
<comment type="subcellular location">
    <subcellularLocation>
        <location evidence="1">Cell projection</location>
        <location evidence="1">Cilium</location>
    </subcellularLocation>
</comment>
<evidence type="ECO:0000256" key="5">
    <source>
        <dbReference type="ARBA" id="ARBA00023273"/>
    </source>
</evidence>
<keyword evidence="3" id="KW-0677">Repeat</keyword>
<dbReference type="PANTHER" id="PTHR14781:SF0">
    <property type="entry name" value="INTRAFLAGELLAR TRANSPORT PROTEIN 56"/>
    <property type="match status" value="1"/>
</dbReference>
<dbReference type="Proteomes" id="UP001632037">
    <property type="component" value="Unassembled WGS sequence"/>
</dbReference>